<proteinExistence type="predicted"/>
<name>A0A6A6RGK4_9PLEO</name>
<organism evidence="1 2">
    <name type="scientific">Massarina eburnea CBS 473.64</name>
    <dbReference type="NCBI Taxonomy" id="1395130"/>
    <lineage>
        <taxon>Eukaryota</taxon>
        <taxon>Fungi</taxon>
        <taxon>Dikarya</taxon>
        <taxon>Ascomycota</taxon>
        <taxon>Pezizomycotina</taxon>
        <taxon>Dothideomycetes</taxon>
        <taxon>Pleosporomycetidae</taxon>
        <taxon>Pleosporales</taxon>
        <taxon>Massarineae</taxon>
        <taxon>Massarinaceae</taxon>
        <taxon>Massarina</taxon>
    </lineage>
</organism>
<keyword evidence="2" id="KW-1185">Reference proteome</keyword>
<accession>A0A6A6RGK4</accession>
<evidence type="ECO:0000313" key="2">
    <source>
        <dbReference type="Proteomes" id="UP000799753"/>
    </source>
</evidence>
<sequence>MDSLLFRLPQEVRDEVYAYYLYEPEGSHYNAKSQKMQTADNGIVNISLLYTCKAVAEELKGLAFMYNPLTLTTTLDETGKAEKYDSSAFYTKRSGMLVGVLRGVEECITSEVLDEIAPKFTSSTLDYLRSPLTNKNPRYWVLLKPWLIKSKAHELNFDDIELNPKIKKYWTATAAASMLLSSIGKAHRSYIRKVILKEDHNAVAFPEYHAQALVPFCLENGELNIERRVNNFEAIPLKPPAQMTRTIDDVHRFSVFPHRPEETLIRMQDWIDEAALLHRQELRKESFSLILEGPHDFKQQIWNIMKRAASA</sequence>
<dbReference type="OrthoDB" id="3880115at2759"/>
<protein>
    <submittedName>
        <fullName evidence="1">Uncharacterized protein</fullName>
    </submittedName>
</protein>
<dbReference type="EMBL" id="MU006856">
    <property type="protein sequence ID" value="KAF2634177.1"/>
    <property type="molecule type" value="Genomic_DNA"/>
</dbReference>
<gene>
    <name evidence="1" type="ORF">P280DRAFT_485682</name>
</gene>
<dbReference type="AlphaFoldDB" id="A0A6A6RGK4"/>
<dbReference type="Proteomes" id="UP000799753">
    <property type="component" value="Unassembled WGS sequence"/>
</dbReference>
<reference evidence="1" key="1">
    <citation type="journal article" date="2020" name="Stud. Mycol.">
        <title>101 Dothideomycetes genomes: a test case for predicting lifestyles and emergence of pathogens.</title>
        <authorList>
            <person name="Haridas S."/>
            <person name="Albert R."/>
            <person name="Binder M."/>
            <person name="Bloem J."/>
            <person name="Labutti K."/>
            <person name="Salamov A."/>
            <person name="Andreopoulos B."/>
            <person name="Baker S."/>
            <person name="Barry K."/>
            <person name="Bills G."/>
            <person name="Bluhm B."/>
            <person name="Cannon C."/>
            <person name="Castanera R."/>
            <person name="Culley D."/>
            <person name="Daum C."/>
            <person name="Ezra D."/>
            <person name="Gonzalez J."/>
            <person name="Henrissat B."/>
            <person name="Kuo A."/>
            <person name="Liang C."/>
            <person name="Lipzen A."/>
            <person name="Lutzoni F."/>
            <person name="Magnuson J."/>
            <person name="Mondo S."/>
            <person name="Nolan M."/>
            <person name="Ohm R."/>
            <person name="Pangilinan J."/>
            <person name="Park H.-J."/>
            <person name="Ramirez L."/>
            <person name="Alfaro M."/>
            <person name="Sun H."/>
            <person name="Tritt A."/>
            <person name="Yoshinaga Y."/>
            <person name="Zwiers L.-H."/>
            <person name="Turgeon B."/>
            <person name="Goodwin S."/>
            <person name="Spatafora J."/>
            <person name="Crous P."/>
            <person name="Grigoriev I."/>
        </authorList>
    </citation>
    <scope>NUCLEOTIDE SEQUENCE</scope>
    <source>
        <strain evidence="1">CBS 473.64</strain>
    </source>
</reference>
<evidence type="ECO:0000313" key="1">
    <source>
        <dbReference type="EMBL" id="KAF2634177.1"/>
    </source>
</evidence>